<sequence length="531" mass="58513">MGTLAGITSKFRVKILLVLVQGRAPAEIGDALSPGLVLLVQCFKSWKIRILPPEHKESKKKATAVGEGIVRPSPSWSCVQWEVQQVDGYVTCDGGDLGGPDAELDASWRSWLAVWRRGRASSRERRARMQARAGEKGRRFAVPAPPPLSWNRRVPREHWPVREDVASLARVATKKTARVEARGTPSAQGSRNQWTSMFVFGDDFADNGNLPKLKRGQTPSESIGEDTTRQWSYPYGSYVSSRGPTPVPTGRFSNYHIQSDFIARILGLTEAPPAYVLTPDQSCDPSGMTFAFGGAGVHTVSKSAPTLDAQVNMFASLVNDGVISKDQLHRSVALVAISGNDYLSGADVDHAHLSSFSDMNTYIAGVTSEIVKNVERLQRLGLRKVIVNNLHPIGCTPLHSSSNNYTSCDLLGNYGAALHNSNLERLMGRKNNAHILDLYTAFTDIVNHASRGLSDDAKKFNRNLAPCCASAYDNGYCGQRSPSGERLYELCENPDKFFYWDEMHPTNAGWKAVMKALEEPLKEFLDREYVP</sequence>
<comment type="caution">
    <text evidence="6">The sequence shown here is derived from an EMBL/GenBank/DDBJ whole genome shotgun (WGS) entry which is preliminary data.</text>
</comment>
<reference evidence="6" key="1">
    <citation type="submission" date="2023-07" db="EMBL/GenBank/DDBJ databases">
        <title>A chromosome-level genome assembly of Lolium multiflorum.</title>
        <authorList>
            <person name="Chen Y."/>
            <person name="Copetti D."/>
            <person name="Kolliker R."/>
            <person name="Studer B."/>
        </authorList>
    </citation>
    <scope>NUCLEOTIDE SEQUENCE</scope>
    <source>
        <strain evidence="6">02402/16</strain>
        <tissue evidence="6">Leaf</tissue>
    </source>
</reference>
<comment type="similarity">
    <text evidence="1">Belongs to the 'GDSL' lipolytic enzyme family.</text>
</comment>
<evidence type="ECO:0000313" key="5">
    <source>
        <dbReference type="EMBL" id="KAK1612639.1"/>
    </source>
</evidence>
<dbReference type="PANTHER" id="PTHR46020:SF33">
    <property type="entry name" value="SGNH HYDROLASE-TYPE ESTERASE DOMAIN-CONTAINING PROTEIN"/>
    <property type="match status" value="1"/>
</dbReference>
<dbReference type="PANTHER" id="PTHR46020">
    <property type="entry name" value="OSJNBB0059K02.9 PROTEIN"/>
    <property type="match status" value="1"/>
</dbReference>
<evidence type="ECO:0000313" key="7">
    <source>
        <dbReference type="Proteomes" id="UP001231189"/>
    </source>
</evidence>
<evidence type="ECO:0000256" key="3">
    <source>
        <dbReference type="ARBA" id="ARBA00023098"/>
    </source>
</evidence>
<organism evidence="6 7">
    <name type="scientific">Lolium multiflorum</name>
    <name type="common">Italian ryegrass</name>
    <name type="synonym">Lolium perenne subsp. multiflorum</name>
    <dbReference type="NCBI Taxonomy" id="4521"/>
    <lineage>
        <taxon>Eukaryota</taxon>
        <taxon>Viridiplantae</taxon>
        <taxon>Streptophyta</taxon>
        <taxon>Embryophyta</taxon>
        <taxon>Tracheophyta</taxon>
        <taxon>Spermatophyta</taxon>
        <taxon>Magnoliopsida</taxon>
        <taxon>Liliopsida</taxon>
        <taxon>Poales</taxon>
        <taxon>Poaceae</taxon>
        <taxon>BOP clade</taxon>
        <taxon>Pooideae</taxon>
        <taxon>Poodae</taxon>
        <taxon>Poeae</taxon>
        <taxon>Poeae Chloroplast Group 2 (Poeae type)</taxon>
        <taxon>Loliodinae</taxon>
        <taxon>Loliinae</taxon>
        <taxon>Lolium</taxon>
    </lineage>
</organism>
<accession>A0AAD8R270</accession>
<dbReference type="EMBL" id="JAUUTY010000007">
    <property type="protein sequence ID" value="KAK1612637.1"/>
    <property type="molecule type" value="Genomic_DNA"/>
</dbReference>
<dbReference type="Pfam" id="PF00657">
    <property type="entry name" value="Lipase_GDSL"/>
    <property type="match status" value="1"/>
</dbReference>
<evidence type="ECO:0000256" key="2">
    <source>
        <dbReference type="ARBA" id="ARBA00022801"/>
    </source>
</evidence>
<dbReference type="EMBL" id="JAUUTY010000007">
    <property type="protein sequence ID" value="KAK1612640.1"/>
    <property type="molecule type" value="Genomic_DNA"/>
</dbReference>
<keyword evidence="2" id="KW-0378">Hydrolase</keyword>
<keyword evidence="3" id="KW-0443">Lipid metabolism</keyword>
<keyword evidence="7" id="KW-1185">Reference proteome</keyword>
<evidence type="ECO:0008006" key="8">
    <source>
        <dbReference type="Google" id="ProtNLM"/>
    </source>
</evidence>
<dbReference type="AlphaFoldDB" id="A0AAD8R270"/>
<name>A0AAD8R270_LOLMU</name>
<dbReference type="GO" id="GO:0006629">
    <property type="term" value="P:lipid metabolic process"/>
    <property type="evidence" value="ECO:0007669"/>
    <property type="project" value="UniProtKB-KW"/>
</dbReference>
<evidence type="ECO:0000313" key="6">
    <source>
        <dbReference type="EMBL" id="KAK1612640.1"/>
    </source>
</evidence>
<dbReference type="EMBL" id="JAUUTY010000007">
    <property type="protein sequence ID" value="KAK1612639.1"/>
    <property type="molecule type" value="Genomic_DNA"/>
</dbReference>
<dbReference type="Proteomes" id="UP001231189">
    <property type="component" value="Unassembled WGS sequence"/>
</dbReference>
<evidence type="ECO:0000256" key="1">
    <source>
        <dbReference type="ARBA" id="ARBA00008668"/>
    </source>
</evidence>
<dbReference type="InterPro" id="IPR036514">
    <property type="entry name" value="SGNH_hydro_sf"/>
</dbReference>
<proteinExistence type="inferred from homology"/>
<dbReference type="SUPFAM" id="SSF52266">
    <property type="entry name" value="SGNH hydrolase"/>
    <property type="match status" value="1"/>
</dbReference>
<dbReference type="Gene3D" id="3.40.50.1110">
    <property type="entry name" value="SGNH hydrolase"/>
    <property type="match status" value="1"/>
</dbReference>
<gene>
    <name evidence="4" type="ORF">QYE76_036310</name>
    <name evidence="5" type="ORF">QYE76_036312</name>
    <name evidence="6" type="ORF">QYE76_036313</name>
</gene>
<dbReference type="InterPro" id="IPR001087">
    <property type="entry name" value="GDSL"/>
</dbReference>
<dbReference type="GO" id="GO:0016788">
    <property type="term" value="F:hydrolase activity, acting on ester bonds"/>
    <property type="evidence" value="ECO:0007669"/>
    <property type="project" value="InterPro"/>
</dbReference>
<protein>
    <recommendedName>
        <fullName evidence="8">GDSL esterase/lipase</fullName>
    </recommendedName>
</protein>
<evidence type="ECO:0000313" key="4">
    <source>
        <dbReference type="EMBL" id="KAK1612637.1"/>
    </source>
</evidence>